<dbReference type="Proteomes" id="UP000674234">
    <property type="component" value="Unassembled WGS sequence"/>
</dbReference>
<keyword evidence="3" id="KW-1185">Reference proteome</keyword>
<gene>
    <name evidence="2" type="ORF">JOL79_26035</name>
</gene>
<proteinExistence type="predicted"/>
<feature type="domain" description="Putative Flp pilus-assembly TadG-like N-terminal" evidence="1">
    <location>
        <begin position="3"/>
        <end position="40"/>
    </location>
</feature>
<accession>A0A941AS36</accession>
<evidence type="ECO:0000313" key="3">
    <source>
        <dbReference type="Proteomes" id="UP000674234"/>
    </source>
</evidence>
<name>A0A941AS36_9ACTN</name>
<reference evidence="2" key="1">
    <citation type="submission" date="2021-02" db="EMBL/GenBank/DDBJ databases">
        <title>Draft genome sequence of Microbispora sp. RL4-1S isolated from rice leaves in Thailand.</title>
        <authorList>
            <person name="Muangham S."/>
            <person name="Duangmal K."/>
        </authorList>
    </citation>
    <scope>NUCLEOTIDE SEQUENCE</scope>
    <source>
        <strain evidence="2">RL4-1S</strain>
    </source>
</reference>
<evidence type="ECO:0000313" key="2">
    <source>
        <dbReference type="EMBL" id="MBP2707249.1"/>
    </source>
</evidence>
<comment type="caution">
    <text evidence="2">The sequence shown here is derived from an EMBL/GenBank/DDBJ whole genome shotgun (WGS) entry which is preliminary data.</text>
</comment>
<dbReference type="AlphaFoldDB" id="A0A941AS36"/>
<dbReference type="NCBIfam" id="TIGR03816">
    <property type="entry name" value="tadE_like_DECH"/>
    <property type="match status" value="1"/>
</dbReference>
<sequence>MTLMVAVWAVAMVVVETGAARVARHRAQSAADLGALAAASWALASPEDACGRASAVSEANGARLTSCSVSHGIASVSTGVRFSVALLGSRTATGTARAGPVAADA</sequence>
<dbReference type="Pfam" id="PF13400">
    <property type="entry name" value="Tad"/>
    <property type="match status" value="1"/>
</dbReference>
<dbReference type="EMBL" id="JAFCNB010000018">
    <property type="protein sequence ID" value="MBP2707249.1"/>
    <property type="molecule type" value="Genomic_DNA"/>
</dbReference>
<dbReference type="InterPro" id="IPR028087">
    <property type="entry name" value="Tad_N"/>
</dbReference>
<dbReference type="InterPro" id="IPR021202">
    <property type="entry name" value="Rv3654c-like"/>
</dbReference>
<organism evidence="2 3">
    <name type="scientific">Microbispora oryzae</name>
    <dbReference type="NCBI Taxonomy" id="2806554"/>
    <lineage>
        <taxon>Bacteria</taxon>
        <taxon>Bacillati</taxon>
        <taxon>Actinomycetota</taxon>
        <taxon>Actinomycetes</taxon>
        <taxon>Streptosporangiales</taxon>
        <taxon>Streptosporangiaceae</taxon>
        <taxon>Microbispora</taxon>
    </lineage>
</organism>
<protein>
    <submittedName>
        <fullName evidence="2">Flp pilus-assembly TadE/G-like family protein</fullName>
    </submittedName>
</protein>
<evidence type="ECO:0000259" key="1">
    <source>
        <dbReference type="Pfam" id="PF13400"/>
    </source>
</evidence>